<feature type="domain" description="EGF-like" evidence="25">
    <location>
        <begin position="891"/>
        <end position="927"/>
    </location>
</feature>
<comment type="subcellular location">
    <subcellularLocation>
        <location evidence="2">Cell membrane</location>
        <topology evidence="2">Multi-pass membrane protein</topology>
    </subcellularLocation>
    <subcellularLocation>
        <location evidence="1">Membrane</location>
        <topology evidence="1">Single-pass membrane protein</topology>
    </subcellularLocation>
</comment>
<dbReference type="InterPro" id="IPR046338">
    <property type="entry name" value="GAIN_dom_sf"/>
</dbReference>
<feature type="disulfide bond" evidence="21">
    <location>
        <begin position="1262"/>
        <end position="1271"/>
    </location>
</feature>
<keyword evidence="15" id="KW-0675">Receptor</keyword>
<evidence type="ECO:0000256" key="11">
    <source>
        <dbReference type="ARBA" id="ARBA00022989"/>
    </source>
</evidence>
<keyword evidence="3" id="KW-0217">Developmental protein</keyword>
<keyword evidence="4" id="KW-1003">Cell membrane</keyword>
<dbReference type="SMART" id="SM00181">
    <property type="entry name" value="EGF"/>
    <property type="match status" value="5"/>
</dbReference>
<feature type="compositionally biased region" description="Polar residues" evidence="22">
    <location>
        <begin position="2010"/>
        <end position="2022"/>
    </location>
</feature>
<dbReference type="PROSITE" id="PS00232">
    <property type="entry name" value="CADHERIN_1"/>
    <property type="match status" value="3"/>
</dbReference>
<dbReference type="PROSITE" id="PS50027">
    <property type="entry name" value="EGF_LAM_2"/>
    <property type="match status" value="1"/>
</dbReference>
<dbReference type="Gene3D" id="1.20.1070.10">
    <property type="entry name" value="Rhodopsin 7-helix transmembrane proteins"/>
    <property type="match status" value="1"/>
</dbReference>
<keyword evidence="8" id="KW-0677">Repeat</keyword>
<keyword evidence="9 19" id="KW-0106">Calcium</keyword>
<dbReference type="InterPro" id="IPR013320">
    <property type="entry name" value="ConA-like_dom_sf"/>
</dbReference>
<dbReference type="PROSITE" id="PS50026">
    <property type="entry name" value="EGF_3"/>
    <property type="match status" value="3"/>
</dbReference>
<evidence type="ECO:0000256" key="5">
    <source>
        <dbReference type="ARBA" id="ARBA00022536"/>
    </source>
</evidence>
<dbReference type="InterPro" id="IPR009030">
    <property type="entry name" value="Growth_fac_rcpt_cys_sf"/>
</dbReference>
<feature type="transmembrane region" description="Helical" evidence="23">
    <location>
        <begin position="1917"/>
        <end position="1937"/>
    </location>
</feature>
<dbReference type="PROSITE" id="PS01248">
    <property type="entry name" value="EGF_LAM_1"/>
    <property type="match status" value="1"/>
</dbReference>
<feature type="domain" description="Cadherin" evidence="30">
    <location>
        <begin position="227"/>
        <end position="332"/>
    </location>
</feature>
<feature type="domain" description="Cadherin" evidence="30">
    <location>
        <begin position="105"/>
        <end position="226"/>
    </location>
</feature>
<evidence type="ECO:0000256" key="9">
    <source>
        <dbReference type="ARBA" id="ARBA00022837"/>
    </source>
</evidence>
<dbReference type="Pfam" id="PF16489">
    <property type="entry name" value="GAIN"/>
    <property type="match status" value="1"/>
</dbReference>
<dbReference type="SUPFAM" id="SSF57184">
    <property type="entry name" value="Growth factor receptor domain"/>
    <property type="match status" value="1"/>
</dbReference>
<feature type="domain" description="G-protein coupled receptors family 2 profile 1" evidence="28">
    <location>
        <begin position="1273"/>
        <end position="1347"/>
    </location>
</feature>
<evidence type="ECO:0000256" key="19">
    <source>
        <dbReference type="PROSITE-ProRule" id="PRU00043"/>
    </source>
</evidence>
<dbReference type="GO" id="GO:0004930">
    <property type="term" value="F:G protein-coupled receptor activity"/>
    <property type="evidence" value="ECO:0007669"/>
    <property type="project" value="UniProtKB-KW"/>
</dbReference>
<keyword evidence="14 20" id="KW-1015">Disulfide bond</keyword>
<feature type="domain" description="EGF-like" evidence="25">
    <location>
        <begin position="1140"/>
        <end position="1180"/>
    </location>
</feature>
<keyword evidence="11 23" id="KW-1133">Transmembrane helix</keyword>
<dbReference type="InterPro" id="IPR000742">
    <property type="entry name" value="EGF"/>
</dbReference>
<evidence type="ECO:0000256" key="16">
    <source>
        <dbReference type="ARBA" id="ARBA00023180"/>
    </source>
</evidence>
<proteinExistence type="predicted"/>
<dbReference type="PANTHER" id="PTHR24026:SF51">
    <property type="entry name" value="PROTOCADHERIN-LIKE WING POLARITY PROTEIN STAN"/>
    <property type="match status" value="1"/>
</dbReference>
<dbReference type="InterPro" id="IPR017981">
    <property type="entry name" value="GPCR_2-like_7TM"/>
</dbReference>
<dbReference type="Pfam" id="PF00054">
    <property type="entry name" value="Laminin_G_1"/>
    <property type="match status" value="1"/>
</dbReference>
<evidence type="ECO:0000313" key="31">
    <source>
        <dbReference type="EMBL" id="KAF6018704.1"/>
    </source>
</evidence>
<dbReference type="SUPFAM" id="SSF57196">
    <property type="entry name" value="EGF/Laminin"/>
    <property type="match status" value="1"/>
</dbReference>
<keyword evidence="16" id="KW-0325">Glycoprotein</keyword>
<dbReference type="Gene3D" id="4.10.1240.10">
    <property type="entry name" value="GPCR, family 2, extracellular hormone receptor domain"/>
    <property type="match status" value="1"/>
</dbReference>
<dbReference type="SUPFAM" id="SSF49899">
    <property type="entry name" value="Concanavalin A-like lectins/glucanases"/>
    <property type="match status" value="2"/>
</dbReference>
<dbReference type="PROSITE" id="PS50261">
    <property type="entry name" value="G_PROTEIN_RECEP_F2_4"/>
    <property type="match status" value="1"/>
</dbReference>
<protein>
    <submittedName>
        <fullName evidence="31">CELSR1</fullName>
    </submittedName>
</protein>
<feature type="transmembrane region" description="Helical" evidence="23">
    <location>
        <begin position="1725"/>
        <end position="1745"/>
    </location>
</feature>
<gene>
    <name evidence="31" type="ORF">EB796_023005</name>
</gene>
<dbReference type="InterPro" id="IPR056286">
    <property type="entry name" value="Cadherin_CELSR1-3_9th"/>
</dbReference>
<evidence type="ECO:0000256" key="10">
    <source>
        <dbReference type="ARBA" id="ARBA00022889"/>
    </source>
</evidence>
<dbReference type="PROSITE" id="PS50221">
    <property type="entry name" value="GAIN_B"/>
    <property type="match status" value="1"/>
</dbReference>
<dbReference type="Gene3D" id="2.60.40.60">
    <property type="entry name" value="Cadherins"/>
    <property type="match status" value="4"/>
</dbReference>
<keyword evidence="7" id="KW-0732">Signal</keyword>
<dbReference type="Gene3D" id="2.170.300.10">
    <property type="entry name" value="Tie2 ligand-binding domain superfamily"/>
    <property type="match status" value="1"/>
</dbReference>
<evidence type="ECO:0000259" key="24">
    <source>
        <dbReference type="PROSITE" id="PS50025"/>
    </source>
</evidence>
<dbReference type="Gene3D" id="2.10.25.10">
    <property type="entry name" value="Laminin"/>
    <property type="match status" value="3"/>
</dbReference>
<feature type="domain" description="EGF-like" evidence="25">
    <location>
        <begin position="600"/>
        <end position="636"/>
    </location>
</feature>
<dbReference type="Pfam" id="PF00028">
    <property type="entry name" value="Cadherin"/>
    <property type="match status" value="2"/>
</dbReference>
<dbReference type="SMART" id="SM00179">
    <property type="entry name" value="EGF_CA"/>
    <property type="match status" value="3"/>
</dbReference>
<dbReference type="GO" id="GO:0007156">
    <property type="term" value="P:homophilic cell adhesion via plasma membrane adhesion molecules"/>
    <property type="evidence" value="ECO:0007669"/>
    <property type="project" value="InterPro"/>
</dbReference>
<evidence type="ECO:0000256" key="17">
    <source>
        <dbReference type="ARBA" id="ARBA00023224"/>
    </source>
</evidence>
<feature type="compositionally biased region" description="Polar residues" evidence="22">
    <location>
        <begin position="2107"/>
        <end position="2125"/>
    </location>
</feature>
<dbReference type="InterPro" id="IPR020894">
    <property type="entry name" value="Cadherin_CS"/>
</dbReference>
<evidence type="ECO:0000256" key="12">
    <source>
        <dbReference type="ARBA" id="ARBA00023040"/>
    </source>
</evidence>
<evidence type="ECO:0000256" key="22">
    <source>
        <dbReference type="SAM" id="MobiDB-lite"/>
    </source>
</evidence>
<evidence type="ECO:0000259" key="25">
    <source>
        <dbReference type="PROSITE" id="PS50026"/>
    </source>
</evidence>
<dbReference type="PROSITE" id="PS00022">
    <property type="entry name" value="EGF_1"/>
    <property type="match status" value="3"/>
</dbReference>
<dbReference type="InterPro" id="IPR057244">
    <property type="entry name" value="GAIN_B"/>
</dbReference>
<evidence type="ECO:0000259" key="28">
    <source>
        <dbReference type="PROSITE" id="PS50227"/>
    </source>
</evidence>
<feature type="domain" description="Laminin G" evidence="24">
    <location>
        <begin position="690"/>
        <end position="888"/>
    </location>
</feature>
<feature type="transmembrane region" description="Helical" evidence="23">
    <location>
        <begin position="1751"/>
        <end position="1776"/>
    </location>
</feature>
<feature type="compositionally biased region" description="Basic and acidic residues" evidence="22">
    <location>
        <begin position="2046"/>
        <end position="2057"/>
    </location>
</feature>
<feature type="transmembrane region" description="Helical" evidence="23">
    <location>
        <begin position="1695"/>
        <end position="1718"/>
    </location>
</feature>
<dbReference type="PROSITE" id="PS50227">
    <property type="entry name" value="G_PROTEIN_RECEP_F2_3"/>
    <property type="match status" value="1"/>
</dbReference>
<organism evidence="31 32">
    <name type="scientific">Bugula neritina</name>
    <name type="common">Brown bryozoan</name>
    <name type="synonym">Sertularia neritina</name>
    <dbReference type="NCBI Taxonomy" id="10212"/>
    <lineage>
        <taxon>Eukaryota</taxon>
        <taxon>Metazoa</taxon>
        <taxon>Spiralia</taxon>
        <taxon>Lophotrochozoa</taxon>
        <taxon>Bryozoa</taxon>
        <taxon>Gymnolaemata</taxon>
        <taxon>Cheilostomatida</taxon>
        <taxon>Flustrina</taxon>
        <taxon>Buguloidea</taxon>
        <taxon>Bugulidae</taxon>
        <taxon>Bugula</taxon>
    </lineage>
</organism>
<dbReference type="SUPFAM" id="SSF49313">
    <property type="entry name" value="Cadherin-like"/>
    <property type="match status" value="4"/>
</dbReference>
<feature type="region of interest" description="Disordered" evidence="22">
    <location>
        <begin position="2009"/>
        <end position="2125"/>
    </location>
</feature>
<keyword evidence="10" id="KW-0130">Cell adhesion</keyword>
<dbReference type="CDD" id="cd11304">
    <property type="entry name" value="Cadherin_repeat"/>
    <property type="match status" value="4"/>
</dbReference>
<evidence type="ECO:0000259" key="29">
    <source>
        <dbReference type="PROSITE" id="PS50261"/>
    </source>
</evidence>
<dbReference type="CDD" id="cd00054">
    <property type="entry name" value="EGF_CA"/>
    <property type="match status" value="3"/>
</dbReference>
<dbReference type="SMART" id="SM00282">
    <property type="entry name" value="LamG"/>
    <property type="match status" value="2"/>
</dbReference>
<dbReference type="Proteomes" id="UP000593567">
    <property type="component" value="Unassembled WGS sequence"/>
</dbReference>
<evidence type="ECO:0000256" key="15">
    <source>
        <dbReference type="ARBA" id="ARBA00023170"/>
    </source>
</evidence>
<dbReference type="InterPro" id="IPR002126">
    <property type="entry name" value="Cadherin-like_dom"/>
</dbReference>
<evidence type="ECO:0000259" key="27">
    <source>
        <dbReference type="PROSITE" id="PS50221"/>
    </source>
</evidence>
<feature type="compositionally biased region" description="Polar residues" evidence="22">
    <location>
        <begin position="2163"/>
        <end position="2178"/>
    </location>
</feature>
<evidence type="ECO:0000256" key="18">
    <source>
        <dbReference type="ARBA" id="ARBA00023292"/>
    </source>
</evidence>
<dbReference type="InterPro" id="IPR002049">
    <property type="entry name" value="LE_dom"/>
</dbReference>
<comment type="caution">
    <text evidence="31">The sequence shown here is derived from an EMBL/GenBank/DDBJ whole genome shotgun (WGS) entry which is preliminary data.</text>
</comment>
<dbReference type="GO" id="GO:0005509">
    <property type="term" value="F:calcium ion binding"/>
    <property type="evidence" value="ECO:0007669"/>
    <property type="project" value="UniProtKB-UniRule"/>
</dbReference>
<dbReference type="EMBL" id="VXIV02003283">
    <property type="protein sequence ID" value="KAF6018704.1"/>
    <property type="molecule type" value="Genomic_DNA"/>
</dbReference>
<dbReference type="FunFam" id="4.10.1240.10:FF:000021">
    <property type="entry name" value="Cadherin EGF LAG seven-pass G-type receptor"/>
    <property type="match status" value="1"/>
</dbReference>
<dbReference type="PROSITE" id="PS50268">
    <property type="entry name" value="CADHERIN_2"/>
    <property type="match status" value="4"/>
</dbReference>
<evidence type="ECO:0000256" key="3">
    <source>
        <dbReference type="ARBA" id="ARBA00022473"/>
    </source>
</evidence>
<feature type="transmembrane region" description="Helical" evidence="23">
    <location>
        <begin position="1882"/>
        <end position="1905"/>
    </location>
</feature>
<feature type="region of interest" description="Disordered" evidence="22">
    <location>
        <begin position="2160"/>
        <end position="2278"/>
    </location>
</feature>
<sequence>MSSVCQSLLERATIGTIQAKDADIELNGQVTYFFISNGQPLPFRISLTTGEVIVNDTLDRDNPLTQEFYVDVIARDRGLPPLETPIPAVLHVVVLDINDNAPKFGKAEYTASIAEDESVGSSVITLSASDDDKPGTDNSQVRYTFDGGNNGNGSFYIEYSGGTIRVNKSLDRETKSEYQLVVYATDMAPLSQRKSSSVIRTVNFSVLLQVTVKVTVRDVNDNAPQFESDTIVRRIFENQPLRSVVSPVIRATDADLGDYAKITFQLVGGDVNAFELKDLNDGSFQLLSKVLLDYESLKKNYTLQVQASSEHMITKATVIVKLQDINDNRPVLQDFSIIVNNYRGYFPSGYIGRVPAFDPDESDRENLRYAVKTNNEAEYFTLNSTTGYIKLNKDLGSNVNHVVEFVIQVSDLRNTVNATCKLIYRFITADMLTNSVTLRLDDLTPVAFMTHMYKYTVQALAAVLEVKASSVYVIDIKEDTEVNTDIHNPVLNISFAAVQEEDGRDAYLSQGHIKEQIYRRLDLLKNLSAVTALPFDDTLCINEPCINYAKCSVTLEFSEAVPFLISNTLLFRPIRSKKLFSCNCPTGLAGQNTTYSCDTEVNLCYSNPCLNLGTCVQIEGGFRCICPTGYKGERCEYNTMIAVYNASYCPNEVCTGEGAYCVDLIRGGFACHQGAVRCVETDTRTDTCTTRTVSFVSGSYLMFPALQSRIRFNIQLSFATRKKSGLLLYNGRYNHLHDFIALQLIDHKAVLKMSFANQTYSVSVGNKYGLNDGHWHTIEVDYKDATLTISLDQCDVGLNLIHPELFDPPCAQRIEIKECRRLPRGEDQRCALDVTGPLLVGGLPDHFSLDSLRVSSSNLVGCIRDLYINYKHMDFGAAVSKYNTQDGCVYKRDFCITLPCRNKGTCISSWATYQCLCPEERSGRDCSKKIGPSSSFYGIGYLKYATSLDAVGKPWYNSFSFRTTTDYKLIMRVELEQGKTVEYKMERGYITFRYAGFYYVFDEALVNDDRWHHFEMRYLTNSRGQGQILLQLDYGDLQRSEPLDNSLDGLRVQAVWVGGDTSVGRENLGYAGCIKDVSIGSSISLQTLDSPTVRHHVFDGCSKPTTCETPCRAGANSKCEIGWENSTCLCNEGLYGASCSSVCSSKYNPCQHGGKCRVDRETALGYKCVCATGYEGNYCEDKLNTQCAASWWGGPVCVPCSCDVSLNFNSQCNTVTGACTCKTGFFKPSSSDRCVPCDCYYSAGKGGATSLSCDPGTGQCECRSGVTGRMCDRCDNPFAEATADGCVVRYDSCPKSYMDDVWWTRTKFGIVRIETCPSGSVGNATRTCKDNKLGWQQPVLSGCTSLLFLALNESLVELEGRREGNSSEPVVPVTSSRYTFLATHIISSLKNATQQVEKLYRNDLLIALRILRQILLREKVGQAFDLTHTQDLYFMENLVDVTSFVLNPDYTDYWVSIVDTYKSTVLTDLLRDYDEYMANLALNMATKFKSTEMKPFQITTKNMVLAVDTIRSNGVVIPKYNNIKKNDSIFDDVTSAELPPALFSARADGSLVDDRTVSCVILYRTAAELLTSTSDSENDPYTPSVELNDGVYSGPTYGGIILNSPILSLVVQQGSSKPKLLDESIEITFFLRIQEQTLNPQCVYLDDTGKWTSELCQVDTIKDDRVVCSCQHLSTYALITDYNSNLGAVFNHVGVHMYIAVAFSLFCLLLTLAVFVCLRHEKSNYIYIQINALVCFCVSLIIFVSGSDSSANQAACTLVAVLLQFFVLSLFAWAFVNAFHLYRMFTEVRSIDGGTMLLYVLIGYVAPGVVTGLSIGLNPEEFGTQSLCWLNLYKPMIWSLAGPVLFCCVSIEVFLILCIVTNCRRHTTTSAIRKKDIPKFKSAIWISVASLPLTLCTWLFALLTVNTPPTLTRSHDYVFSVFTCMTALFNLLAHVVFSKQGRTELRKRWKSCQGHGRLEESETSDKPVHGVFGEREGGYAFGYGSESSTTSNSRLTSQSSDLMAQIRYGHSSTSSDIPTFSQSGGGRSRRRRRPISDCSSDSETDSEIRTEREKDIELASSHSSDEDDAITPAARHTLPANELPTKPHSTPIGEEETIFAPPPPNFATPSNTFSRRLSVSTDSTDPFQHNADSSYTNLSFNQPTNFLTFTGGPKKVTPPPFLDQSQQHMNPSFVNSPSFPEKLMAGTAQSPTVSDEVLSSIERTSRASSDKTQPTNHNSQALVGQHHVSAAATREDADSIHTQSTTKSTQEEMFIPPPPRLSFHLSVQPSSGSASSSVTKTDAALAAADAAILDDVNNETQV</sequence>
<keyword evidence="13 23" id="KW-0472">Membrane</keyword>
<comment type="caution">
    <text evidence="20">Lacks conserved residue(s) required for the propagation of feature annotation.</text>
</comment>
<reference evidence="31" key="1">
    <citation type="submission" date="2020-06" db="EMBL/GenBank/DDBJ databases">
        <title>Draft genome of Bugula neritina, a colonial animal packing powerful symbionts and potential medicines.</title>
        <authorList>
            <person name="Rayko M."/>
        </authorList>
    </citation>
    <scope>NUCLEOTIDE SEQUENCE [LARGE SCALE GENOMIC DNA]</scope>
    <source>
        <strain evidence="31">Kwan_BN1</strain>
    </source>
</reference>
<dbReference type="InterPro" id="IPR000832">
    <property type="entry name" value="GPCR_2_secretin-like"/>
</dbReference>
<feature type="domain" description="G-protein coupled receptors family 2 profile 2" evidence="29">
    <location>
        <begin position="1693"/>
        <end position="1938"/>
    </location>
</feature>
<evidence type="ECO:0000256" key="14">
    <source>
        <dbReference type="ARBA" id="ARBA00023157"/>
    </source>
</evidence>
<evidence type="ECO:0000256" key="13">
    <source>
        <dbReference type="ARBA" id="ARBA00023136"/>
    </source>
</evidence>
<keyword evidence="5 20" id="KW-0245">EGF-like domain</keyword>
<dbReference type="FunFam" id="2.10.25.10:FF:000122">
    <property type="entry name" value="Protein crumbs homolog 2"/>
    <property type="match status" value="1"/>
</dbReference>
<feature type="domain" description="Laminin G" evidence="24">
    <location>
        <begin position="931"/>
        <end position="1101"/>
    </location>
</feature>
<feature type="disulfide bond" evidence="20">
    <location>
        <begin position="917"/>
        <end position="926"/>
    </location>
</feature>
<dbReference type="Pfam" id="PF00053">
    <property type="entry name" value="EGF_laminin"/>
    <property type="match status" value="1"/>
</dbReference>
<evidence type="ECO:0000256" key="23">
    <source>
        <dbReference type="SAM" id="Phobius"/>
    </source>
</evidence>
<feature type="transmembrane region" description="Helical" evidence="23">
    <location>
        <begin position="1797"/>
        <end position="1817"/>
    </location>
</feature>
<dbReference type="Gene3D" id="2.60.120.200">
    <property type="match status" value="2"/>
</dbReference>
<dbReference type="SMART" id="SM00303">
    <property type="entry name" value="GPS"/>
    <property type="match status" value="1"/>
</dbReference>
<keyword evidence="32" id="KW-1185">Reference proteome</keyword>
<feature type="disulfide bond" evidence="20">
    <location>
        <begin position="1170"/>
        <end position="1179"/>
    </location>
</feature>
<evidence type="ECO:0000256" key="21">
    <source>
        <dbReference type="PROSITE-ProRule" id="PRU00460"/>
    </source>
</evidence>
<feature type="domain" description="Laminin EGF-like" evidence="26">
    <location>
        <begin position="1237"/>
        <end position="1288"/>
    </location>
</feature>
<dbReference type="PRINTS" id="PR00011">
    <property type="entry name" value="EGFLAMININ"/>
</dbReference>
<dbReference type="Pfam" id="PF23592">
    <property type="entry name" value="Cadherin_CELSR2_9th"/>
    <property type="match status" value="1"/>
</dbReference>
<evidence type="ECO:0000259" key="26">
    <source>
        <dbReference type="PROSITE" id="PS50027"/>
    </source>
</evidence>
<dbReference type="SMART" id="SM00008">
    <property type="entry name" value="HormR"/>
    <property type="match status" value="1"/>
</dbReference>
<feature type="domain" description="Cadherin" evidence="30">
    <location>
        <begin position="7"/>
        <end position="104"/>
    </location>
</feature>
<evidence type="ECO:0000256" key="8">
    <source>
        <dbReference type="ARBA" id="ARBA00022737"/>
    </source>
</evidence>
<feature type="compositionally biased region" description="Polar residues" evidence="22">
    <location>
        <begin position="2210"/>
        <end position="2222"/>
    </location>
</feature>
<keyword evidence="18 21" id="KW-0424">Laminin EGF-like domain</keyword>
<dbReference type="GO" id="GO:0005886">
    <property type="term" value="C:plasma membrane"/>
    <property type="evidence" value="ECO:0007669"/>
    <property type="project" value="UniProtKB-SubCell"/>
</dbReference>
<dbReference type="FunFam" id="2.60.40.60:FF:000024">
    <property type="entry name" value="FAT atypical cadherin 3"/>
    <property type="match status" value="1"/>
</dbReference>
<name>A0A7J7IZ70_BUGNE</name>
<dbReference type="InterPro" id="IPR001881">
    <property type="entry name" value="EGF-like_Ca-bd_dom"/>
</dbReference>
<evidence type="ECO:0000256" key="1">
    <source>
        <dbReference type="ARBA" id="ARBA00004167"/>
    </source>
</evidence>
<feature type="disulfide bond" evidence="20">
    <location>
        <begin position="626"/>
        <end position="635"/>
    </location>
</feature>
<evidence type="ECO:0000256" key="7">
    <source>
        <dbReference type="ARBA" id="ARBA00022729"/>
    </source>
</evidence>
<dbReference type="InterPro" id="IPR001879">
    <property type="entry name" value="GPCR_2_extracellular_dom"/>
</dbReference>
<dbReference type="Pfam" id="PF00002">
    <property type="entry name" value="7tm_2"/>
    <property type="match status" value="1"/>
</dbReference>
<feature type="transmembrane region" description="Helical" evidence="23">
    <location>
        <begin position="1837"/>
        <end position="1861"/>
    </location>
</feature>
<dbReference type="InterPro" id="IPR036445">
    <property type="entry name" value="GPCR_2_extracell_dom_sf"/>
</dbReference>
<feature type="domain" description="Cadherin" evidence="30">
    <location>
        <begin position="351"/>
        <end position="447"/>
    </location>
</feature>
<keyword evidence="17" id="KW-0807">Transducer</keyword>
<evidence type="ECO:0000256" key="2">
    <source>
        <dbReference type="ARBA" id="ARBA00004651"/>
    </source>
</evidence>
<dbReference type="Gene3D" id="2.60.220.50">
    <property type="match status" value="1"/>
</dbReference>
<dbReference type="GO" id="GO:0007166">
    <property type="term" value="P:cell surface receptor signaling pathway"/>
    <property type="evidence" value="ECO:0007669"/>
    <property type="project" value="InterPro"/>
</dbReference>
<keyword evidence="6 23" id="KW-0812">Transmembrane</keyword>
<dbReference type="PANTHER" id="PTHR24026">
    <property type="entry name" value="FAT ATYPICAL CADHERIN-RELATED"/>
    <property type="match status" value="1"/>
</dbReference>
<dbReference type="CDD" id="cd00110">
    <property type="entry name" value="LamG"/>
    <property type="match status" value="2"/>
</dbReference>
<keyword evidence="12" id="KW-0297">G-protein coupled receptor</keyword>
<feature type="domain" description="GAIN-B" evidence="27">
    <location>
        <begin position="1512"/>
        <end position="1686"/>
    </location>
</feature>
<evidence type="ECO:0000259" key="30">
    <source>
        <dbReference type="PROSITE" id="PS50268"/>
    </source>
</evidence>
<evidence type="ECO:0000256" key="4">
    <source>
        <dbReference type="ARBA" id="ARBA00022475"/>
    </source>
</evidence>
<dbReference type="InterPro" id="IPR001791">
    <property type="entry name" value="Laminin_G"/>
</dbReference>
<feature type="compositionally biased region" description="Low complexity" evidence="22">
    <location>
        <begin position="2266"/>
        <end position="2278"/>
    </location>
</feature>
<evidence type="ECO:0000313" key="32">
    <source>
        <dbReference type="Proteomes" id="UP000593567"/>
    </source>
</evidence>
<dbReference type="PROSITE" id="PS50025">
    <property type="entry name" value="LAM_G_DOMAIN"/>
    <property type="match status" value="2"/>
</dbReference>
<dbReference type="OrthoDB" id="26203at2759"/>
<evidence type="ECO:0000256" key="20">
    <source>
        <dbReference type="PROSITE-ProRule" id="PRU00076"/>
    </source>
</evidence>
<dbReference type="PRINTS" id="PR00205">
    <property type="entry name" value="CADHERIN"/>
</dbReference>
<evidence type="ECO:0000256" key="6">
    <source>
        <dbReference type="ARBA" id="ARBA00022692"/>
    </source>
</evidence>
<dbReference type="InterPro" id="IPR015919">
    <property type="entry name" value="Cadherin-like_sf"/>
</dbReference>
<dbReference type="Pfam" id="PF00008">
    <property type="entry name" value="EGF"/>
    <property type="match status" value="3"/>
</dbReference>
<dbReference type="SMART" id="SM00180">
    <property type="entry name" value="EGF_Lam"/>
    <property type="match status" value="1"/>
</dbReference>
<dbReference type="InterPro" id="IPR000203">
    <property type="entry name" value="GPS"/>
</dbReference>
<dbReference type="CDD" id="cd00055">
    <property type="entry name" value="EGF_Lam"/>
    <property type="match status" value="1"/>
</dbReference>
<accession>A0A7J7IZ70</accession>
<dbReference type="PROSITE" id="PS01186">
    <property type="entry name" value="EGF_2"/>
    <property type="match status" value="2"/>
</dbReference>
<dbReference type="InterPro" id="IPR032471">
    <property type="entry name" value="AGRL2-4_GAIN_subdom_A"/>
</dbReference>
<dbReference type="Pfam" id="PF02210">
    <property type="entry name" value="Laminin_G_2"/>
    <property type="match status" value="1"/>
</dbReference>
<dbReference type="SMART" id="SM00112">
    <property type="entry name" value="CA"/>
    <property type="match status" value="4"/>
</dbReference>